<proteinExistence type="predicted"/>
<dbReference type="Proteomes" id="UP000593570">
    <property type="component" value="Unassembled WGS sequence"/>
</dbReference>
<dbReference type="PANTHER" id="PTHR36840">
    <property type="entry name" value="BLL5714 PROTEIN"/>
    <property type="match status" value="1"/>
</dbReference>
<feature type="transmembrane region" description="Helical" evidence="1">
    <location>
        <begin position="718"/>
        <end position="742"/>
    </location>
</feature>
<dbReference type="SUPFAM" id="SSF56059">
    <property type="entry name" value="Glutathione synthetase ATP-binding domain-like"/>
    <property type="match status" value="1"/>
</dbReference>
<dbReference type="InterPro" id="IPR010640">
    <property type="entry name" value="Low_temperature_requirement_A"/>
</dbReference>
<feature type="transmembrane region" description="Helical" evidence="1">
    <location>
        <begin position="609"/>
        <end position="631"/>
    </location>
</feature>
<keyword evidence="1" id="KW-0812">Transmembrane</keyword>
<evidence type="ECO:0008006" key="4">
    <source>
        <dbReference type="Google" id="ProtNLM"/>
    </source>
</evidence>
<comment type="caution">
    <text evidence="2">The sequence shown here is derived from an EMBL/GenBank/DDBJ whole genome shotgun (WGS) entry which is preliminary data.</text>
</comment>
<dbReference type="Pfam" id="PF06772">
    <property type="entry name" value="LtrA"/>
    <property type="match status" value="1"/>
</dbReference>
<feature type="transmembrane region" description="Helical" evidence="1">
    <location>
        <begin position="651"/>
        <end position="668"/>
    </location>
</feature>
<dbReference type="AlphaFoldDB" id="A0A8H6LR51"/>
<dbReference type="PANTHER" id="PTHR36840:SF1">
    <property type="entry name" value="BLL5714 PROTEIN"/>
    <property type="match status" value="1"/>
</dbReference>
<accession>A0A8H6LR51</accession>
<reference evidence="2" key="1">
    <citation type="journal article" date="2020" name="bioRxiv">
        <title>A chromosome-scale genome assembly for the Fusarium oxysporum strain Fo5176 to establish a model Arabidopsis-fungal pathosystem.</title>
        <authorList>
            <person name="Fokkens L."/>
            <person name="Guo L."/>
            <person name="Dora S."/>
            <person name="Wang B."/>
            <person name="Ye K."/>
            <person name="Sanchez-Rodriguez C."/>
            <person name="Croll D."/>
        </authorList>
    </citation>
    <scope>NUCLEOTIDE SEQUENCE [LARGE SCALE GENOMIC DNA]</scope>
    <source>
        <strain evidence="2">Fo5176</strain>
    </source>
</reference>
<feature type="transmembrane region" description="Helical" evidence="1">
    <location>
        <begin position="557"/>
        <end position="575"/>
    </location>
</feature>
<keyword evidence="1" id="KW-0472">Membrane</keyword>
<feature type="transmembrane region" description="Helical" evidence="1">
    <location>
        <begin position="754"/>
        <end position="771"/>
    </location>
</feature>
<evidence type="ECO:0000313" key="3">
    <source>
        <dbReference type="Proteomes" id="UP000593570"/>
    </source>
</evidence>
<keyword evidence="1" id="KW-1133">Transmembrane helix</keyword>
<feature type="transmembrane region" description="Helical" evidence="1">
    <location>
        <begin position="815"/>
        <end position="835"/>
    </location>
</feature>
<feature type="transmembrane region" description="Helical" evidence="1">
    <location>
        <begin position="783"/>
        <end position="803"/>
    </location>
</feature>
<organism evidence="2 3">
    <name type="scientific">Fusarium oxysporum f. sp. conglutinans</name>
    <dbReference type="NCBI Taxonomy" id="100902"/>
    <lineage>
        <taxon>Eukaryota</taxon>
        <taxon>Fungi</taxon>
        <taxon>Dikarya</taxon>
        <taxon>Ascomycota</taxon>
        <taxon>Pezizomycotina</taxon>
        <taxon>Sordariomycetes</taxon>
        <taxon>Hypocreomycetidae</taxon>
        <taxon>Hypocreales</taxon>
        <taxon>Nectriaceae</taxon>
        <taxon>Fusarium</taxon>
        <taxon>Fusarium oxysporum species complex</taxon>
    </lineage>
</organism>
<sequence>MKVTQKTTDIQLPKAVLDTTLNDLYRQAGSEYRNKRIGQVLSSFSALVPPSSKITPNHKYIYQGGPFTSSKGSRTEKEDSATAIKYLSLVNQRGAFVCGTAPVIFFYMDRDSKKRDHDRKQVAKTSATIPDYQRPQPVFCEGPDSIPINETGIDLLACKVVHDSLERHSNVVPLETHCSLTRSVPWQTLVFLHRSSGLDSFVIPGDCTGNRGTWLKEQSQRIYDALKSHPLPFVLKSQATFGGAGTFIAKTEEERQKIIDNLGKGFLGRLLSSVNADNSHLEPATMLLSGMIQNPIGDYGMTVFNNKKGQEPVFLGVSKQMIQDGTAWVGSTIDYRQQSELRLKFETLTNQISEWLQSYEYIGPAGADVLEDADGFHVVDLNVRTTGSCCLPLLRKHFTNRELYIASSFSTDVQQRDEFLDMFKAEFQDGHCFLVKKPRALQWFYKGQLIKEKEEERQAGRFELFLDLLYVAIVANFSDELAEHPDGAHLAKYILIFAPAWHIWADLREIMNSYYTDDLLQRLVILWVMALLVLYANNANDADEDITAMRTTAGAYLVARFTTLNVFLVTSFAAYQHRTQARIMAGFMFVGLLITIPLFLEDISIRAKAAIVAVGIFYQEATWALTLSPWIKAKLHLTYSTAVDIAHEIDRMGAFFIIILGEFVYSIIVGNKTGIGLTSGYAKAVCTLIIAFVLNWVYSSGDGSIQATHPIRRSAWTAFGFFLLHLPLSASFLIGGHIAAASTAIEEFEDGQRWLLGGGLGVGMFCLWVYGMLYRVEGECNLFMGQTTRISMRLIIAIILVVIPESHNHLNAESFMFVIMALFAFLLIWETIGGLSRTSKFFEPWTNRNPPPEEDDREGLAGE</sequence>
<evidence type="ECO:0000313" key="2">
    <source>
        <dbReference type="EMBL" id="KAF6529068.1"/>
    </source>
</evidence>
<evidence type="ECO:0000256" key="1">
    <source>
        <dbReference type="SAM" id="Phobius"/>
    </source>
</evidence>
<gene>
    <name evidence="2" type="ORF">HZS61_000380</name>
</gene>
<dbReference type="EMBL" id="JACDXP010000001">
    <property type="protein sequence ID" value="KAF6529068.1"/>
    <property type="molecule type" value="Genomic_DNA"/>
</dbReference>
<feature type="transmembrane region" description="Helical" evidence="1">
    <location>
        <begin position="581"/>
        <end position="600"/>
    </location>
</feature>
<protein>
    <recommendedName>
        <fullName evidence="4">ATP-grasp domain-containing protein</fullName>
    </recommendedName>
</protein>
<name>A0A8H6LR51_FUSOX</name>
<feature type="transmembrane region" description="Helical" evidence="1">
    <location>
        <begin position="519"/>
        <end position="536"/>
    </location>
</feature>
<dbReference type="Gene3D" id="3.30.470.20">
    <property type="entry name" value="ATP-grasp fold, B domain"/>
    <property type="match status" value="1"/>
</dbReference>
<feature type="transmembrane region" description="Helical" evidence="1">
    <location>
        <begin position="680"/>
        <end position="698"/>
    </location>
</feature>